<keyword evidence="3" id="KW-1185">Reference proteome</keyword>
<sequence length="113" mass="13072">MVGVLDLRSGNKDLDLDQEQAVIFYVIQDTDGCMLLESRMGDFFTLSRTWNYHYNTAILFALDKLQRTLLAKSITKLVKCEKFGFNLNTMGYNQLRRIVGTPICLATHYSYIY</sequence>
<dbReference type="EMBL" id="BGPR01239359">
    <property type="protein sequence ID" value="GBM04195.1"/>
    <property type="molecule type" value="Genomic_DNA"/>
</dbReference>
<evidence type="ECO:0000313" key="1">
    <source>
        <dbReference type="EMBL" id="GBM04164.1"/>
    </source>
</evidence>
<organism evidence="1 3">
    <name type="scientific">Araneus ventricosus</name>
    <name type="common">Orbweaver spider</name>
    <name type="synonym">Epeira ventricosa</name>
    <dbReference type="NCBI Taxonomy" id="182803"/>
    <lineage>
        <taxon>Eukaryota</taxon>
        <taxon>Metazoa</taxon>
        <taxon>Ecdysozoa</taxon>
        <taxon>Arthropoda</taxon>
        <taxon>Chelicerata</taxon>
        <taxon>Arachnida</taxon>
        <taxon>Araneae</taxon>
        <taxon>Araneomorphae</taxon>
        <taxon>Entelegynae</taxon>
        <taxon>Araneoidea</taxon>
        <taxon>Araneidae</taxon>
        <taxon>Araneus</taxon>
    </lineage>
</organism>
<dbReference type="Proteomes" id="UP000499080">
    <property type="component" value="Unassembled WGS sequence"/>
</dbReference>
<gene>
    <name evidence="1" type="ORF">AVEN_144424_1</name>
    <name evidence="2" type="ORF">AVEN_163362_1</name>
</gene>
<reference evidence="1 3" key="1">
    <citation type="journal article" date="2019" name="Sci. Rep.">
        <title>Orb-weaving spider Araneus ventricosus genome elucidates the spidroin gene catalogue.</title>
        <authorList>
            <person name="Kono N."/>
            <person name="Nakamura H."/>
            <person name="Ohtoshi R."/>
            <person name="Moran D.A.P."/>
            <person name="Shinohara A."/>
            <person name="Yoshida Y."/>
            <person name="Fujiwara M."/>
            <person name="Mori M."/>
            <person name="Tomita M."/>
            <person name="Arakawa K."/>
        </authorList>
    </citation>
    <scope>NUCLEOTIDE SEQUENCE [LARGE SCALE GENOMIC DNA]</scope>
</reference>
<evidence type="ECO:0000313" key="3">
    <source>
        <dbReference type="Proteomes" id="UP000499080"/>
    </source>
</evidence>
<comment type="caution">
    <text evidence="1">The sequence shown here is derived from an EMBL/GenBank/DDBJ whole genome shotgun (WGS) entry which is preliminary data.</text>
</comment>
<proteinExistence type="predicted"/>
<dbReference type="AlphaFoldDB" id="A0A4Y2CJQ6"/>
<evidence type="ECO:0000313" key="2">
    <source>
        <dbReference type="EMBL" id="GBM04195.1"/>
    </source>
</evidence>
<accession>A0A4Y2CJQ6</accession>
<protein>
    <submittedName>
        <fullName evidence="1">Uncharacterized protein</fullName>
    </submittedName>
</protein>
<name>A0A4Y2CJQ6_ARAVE</name>
<dbReference type="EMBL" id="BGPR01239350">
    <property type="protein sequence ID" value="GBM04164.1"/>
    <property type="molecule type" value="Genomic_DNA"/>
</dbReference>